<keyword evidence="6" id="KW-0333">Golgi apparatus</keyword>
<evidence type="ECO:0000256" key="9">
    <source>
        <dbReference type="SAM" id="Coils"/>
    </source>
</evidence>
<dbReference type="GO" id="GO:0006906">
    <property type="term" value="P:vesicle fusion"/>
    <property type="evidence" value="ECO:0007669"/>
    <property type="project" value="TreeGrafter"/>
</dbReference>
<proteinExistence type="predicted"/>
<organism evidence="11 12">
    <name type="scientific">Cyanidioschyzon merolae (strain NIES-3377 / 10D)</name>
    <name type="common">Unicellular red alga</name>
    <dbReference type="NCBI Taxonomy" id="280699"/>
    <lineage>
        <taxon>Eukaryota</taxon>
        <taxon>Rhodophyta</taxon>
        <taxon>Bangiophyceae</taxon>
        <taxon>Cyanidiales</taxon>
        <taxon>Cyanidiaceae</taxon>
        <taxon>Cyanidioschyzon</taxon>
    </lineage>
</organism>
<gene>
    <name evidence="11" type="ORF">CYME_CMS441C</name>
</gene>
<dbReference type="InterPro" id="IPR027027">
    <property type="entry name" value="GOSR2/Membrin/Bos1"/>
</dbReference>
<evidence type="ECO:0000256" key="1">
    <source>
        <dbReference type="ARBA" id="ARBA00004409"/>
    </source>
</evidence>
<dbReference type="GO" id="GO:0000149">
    <property type="term" value="F:SNARE binding"/>
    <property type="evidence" value="ECO:0007669"/>
    <property type="project" value="TreeGrafter"/>
</dbReference>
<dbReference type="STRING" id="280699.M1VHT8"/>
<evidence type="ECO:0000256" key="2">
    <source>
        <dbReference type="ARBA" id="ARBA00022448"/>
    </source>
</evidence>
<comment type="subcellular location">
    <subcellularLocation>
        <location evidence="1">Golgi apparatus membrane</location>
        <topology evidence="1">Single-pass type IV membrane protein</topology>
    </subcellularLocation>
</comment>
<evidence type="ECO:0000256" key="5">
    <source>
        <dbReference type="ARBA" id="ARBA00022989"/>
    </source>
</evidence>
<dbReference type="eggNOG" id="KOG3251">
    <property type="taxonomic scope" value="Eukaryota"/>
</dbReference>
<evidence type="ECO:0000256" key="3">
    <source>
        <dbReference type="ARBA" id="ARBA00022692"/>
    </source>
</evidence>
<evidence type="ECO:0000256" key="10">
    <source>
        <dbReference type="SAM" id="Phobius"/>
    </source>
</evidence>
<dbReference type="Pfam" id="PF12352">
    <property type="entry name" value="V-SNARE_C"/>
    <property type="match status" value="1"/>
</dbReference>
<dbReference type="GO" id="GO:0031201">
    <property type="term" value="C:SNARE complex"/>
    <property type="evidence" value="ECO:0007669"/>
    <property type="project" value="TreeGrafter"/>
</dbReference>
<keyword evidence="12" id="KW-1185">Reference proteome</keyword>
<dbReference type="GO" id="GO:0012507">
    <property type="term" value="C:ER to Golgi transport vesicle membrane"/>
    <property type="evidence" value="ECO:0007669"/>
    <property type="project" value="TreeGrafter"/>
</dbReference>
<reference evidence="11 12" key="2">
    <citation type="journal article" date="2007" name="BMC Biol.">
        <title>A 100%-complete sequence reveals unusually simple genomic features in the hot-spring red alga Cyanidioschyzon merolae.</title>
        <authorList>
            <person name="Nozaki H."/>
            <person name="Takano H."/>
            <person name="Misumi O."/>
            <person name="Terasawa K."/>
            <person name="Matsuzaki M."/>
            <person name="Maruyama S."/>
            <person name="Nishida K."/>
            <person name="Yagisawa F."/>
            <person name="Yoshida Y."/>
            <person name="Fujiwara T."/>
            <person name="Takio S."/>
            <person name="Tamura K."/>
            <person name="Chung S.J."/>
            <person name="Nakamura S."/>
            <person name="Kuroiwa H."/>
            <person name="Tanaka K."/>
            <person name="Sato N."/>
            <person name="Kuroiwa T."/>
        </authorList>
    </citation>
    <scope>NUCLEOTIDE SEQUENCE [LARGE SCALE GENOMIC DNA]</scope>
    <source>
        <strain evidence="11 12">10D</strain>
    </source>
</reference>
<dbReference type="OrthoDB" id="158360at2759"/>
<reference evidence="11 12" key="1">
    <citation type="journal article" date="2004" name="Nature">
        <title>Genome sequence of the ultrasmall unicellular red alga Cyanidioschyzon merolae 10D.</title>
        <authorList>
            <person name="Matsuzaki M."/>
            <person name="Misumi O."/>
            <person name="Shin-i T."/>
            <person name="Maruyama S."/>
            <person name="Takahara M."/>
            <person name="Miyagishima S."/>
            <person name="Mori T."/>
            <person name="Nishida K."/>
            <person name="Yagisawa F."/>
            <person name="Nishida K."/>
            <person name="Yoshida Y."/>
            <person name="Nishimura Y."/>
            <person name="Nakao S."/>
            <person name="Kobayashi T."/>
            <person name="Momoyama Y."/>
            <person name="Higashiyama T."/>
            <person name="Minoda A."/>
            <person name="Sano M."/>
            <person name="Nomoto H."/>
            <person name="Oishi K."/>
            <person name="Hayashi H."/>
            <person name="Ohta F."/>
            <person name="Nishizaka S."/>
            <person name="Haga S."/>
            <person name="Miura S."/>
            <person name="Morishita T."/>
            <person name="Kabeya Y."/>
            <person name="Terasawa K."/>
            <person name="Suzuki Y."/>
            <person name="Ishii Y."/>
            <person name="Asakawa S."/>
            <person name="Takano H."/>
            <person name="Ohta N."/>
            <person name="Kuroiwa H."/>
            <person name="Tanaka K."/>
            <person name="Shimizu N."/>
            <person name="Sugano S."/>
            <person name="Sato N."/>
            <person name="Nozaki H."/>
            <person name="Ogasawara N."/>
            <person name="Kohara Y."/>
            <person name="Kuroiwa T."/>
        </authorList>
    </citation>
    <scope>NUCLEOTIDE SEQUENCE [LARGE SCALE GENOMIC DNA]</scope>
    <source>
        <strain evidence="11 12">10D</strain>
    </source>
</reference>
<dbReference type="AlphaFoldDB" id="M1VHT8"/>
<evidence type="ECO:0000256" key="7">
    <source>
        <dbReference type="ARBA" id="ARBA00023136"/>
    </source>
</evidence>
<keyword evidence="2 8" id="KW-0813">Transport</keyword>
<dbReference type="EMBL" id="AP006501">
    <property type="protein sequence ID" value="BAM82997.1"/>
    <property type="molecule type" value="Genomic_DNA"/>
</dbReference>
<keyword evidence="9" id="KW-0175">Coiled coil</keyword>
<dbReference type="RefSeq" id="XP_005539033.1">
    <property type="nucleotide sequence ID" value="XM_005538976.1"/>
</dbReference>
<name>M1VHT8_CYAM1</name>
<dbReference type="Proteomes" id="UP000007014">
    <property type="component" value="Chromosome 19"/>
</dbReference>
<dbReference type="OMA" id="LKYDSRH"/>
<protein>
    <submittedName>
        <fullName evidence="11">Similar to golgi SNARE protein, membrin</fullName>
    </submittedName>
</protein>
<dbReference type="GeneID" id="16997512"/>
<evidence type="ECO:0000256" key="6">
    <source>
        <dbReference type="ARBA" id="ARBA00023034"/>
    </source>
</evidence>
<dbReference type="KEGG" id="cme:CYME_CMS441C"/>
<evidence type="ECO:0000313" key="11">
    <source>
        <dbReference type="EMBL" id="BAM82997.1"/>
    </source>
</evidence>
<dbReference type="GO" id="GO:0005484">
    <property type="term" value="F:SNAP receptor activity"/>
    <property type="evidence" value="ECO:0007669"/>
    <property type="project" value="InterPro"/>
</dbReference>
<feature type="transmembrane region" description="Helical" evidence="10">
    <location>
        <begin position="228"/>
        <end position="248"/>
    </location>
</feature>
<dbReference type="GO" id="GO:0000139">
    <property type="term" value="C:Golgi membrane"/>
    <property type="evidence" value="ECO:0007669"/>
    <property type="project" value="UniProtKB-SubCell"/>
</dbReference>
<dbReference type="GO" id="GO:0031902">
    <property type="term" value="C:late endosome membrane"/>
    <property type="evidence" value="ECO:0007669"/>
    <property type="project" value="TreeGrafter"/>
</dbReference>
<keyword evidence="5 10" id="KW-1133">Transmembrane helix</keyword>
<dbReference type="PANTHER" id="PTHR21230">
    <property type="entry name" value="VESICLE TRANSPORT V-SNARE PROTEIN VTI1-RELATED"/>
    <property type="match status" value="1"/>
</dbReference>
<evidence type="ECO:0000256" key="4">
    <source>
        <dbReference type="ARBA" id="ARBA00022927"/>
    </source>
</evidence>
<evidence type="ECO:0000256" key="8">
    <source>
        <dbReference type="PIRNR" id="PIRNR028865"/>
    </source>
</evidence>
<keyword evidence="3 10" id="KW-0812">Transmembrane</keyword>
<feature type="coiled-coil region" evidence="9">
    <location>
        <begin position="21"/>
        <end position="52"/>
    </location>
</feature>
<sequence>MLTSHGVYQGPSSVPVAVRSLDEVHREARKVLVELQSALQQAEQQQHHAQLATKGALKDLGVATLTAEALEAPRLKLQQLELVTAELSQLAERAPAAQRALWQRRALQLETQHRELSSLWRQVYAAERQRQWHLRERESLLEGAEQHRSKSKADATIVDLEQLATQSLEHASHSADGILGSGRDVLNALRQQHQTLKAVRRKTLDMAHRLGLSQSLIRRVQQRARNDMRIVCGGLAAILALVCLLFYVKHYLM</sequence>
<dbReference type="Gramene" id="CMS441CT">
    <property type="protein sequence ID" value="CMS441CT"/>
    <property type="gene ID" value="CMS441C"/>
</dbReference>
<dbReference type="GO" id="GO:0015031">
    <property type="term" value="P:protein transport"/>
    <property type="evidence" value="ECO:0007669"/>
    <property type="project" value="UniProtKB-KW"/>
</dbReference>
<dbReference type="PIRSF" id="PIRSF028865">
    <property type="entry name" value="Membrin-2"/>
    <property type="match status" value="1"/>
</dbReference>
<dbReference type="GO" id="GO:0005789">
    <property type="term" value="C:endoplasmic reticulum membrane"/>
    <property type="evidence" value="ECO:0007669"/>
    <property type="project" value="TreeGrafter"/>
</dbReference>
<dbReference type="PANTHER" id="PTHR21230:SF1">
    <property type="entry name" value="GOLGI SNAP RECEPTOR COMPLEX MEMBER 2"/>
    <property type="match status" value="1"/>
</dbReference>
<keyword evidence="7 8" id="KW-0472">Membrane</keyword>
<evidence type="ECO:0000313" key="12">
    <source>
        <dbReference type="Proteomes" id="UP000007014"/>
    </source>
</evidence>
<keyword evidence="4 8" id="KW-0653">Protein transport</keyword>
<accession>M1VHT8</accession>
<dbReference type="HOGENOM" id="CLU_1099858_0_0_1"/>